<gene>
    <name evidence="1" type="ORF">EDC14_100188</name>
</gene>
<dbReference type="AlphaFoldDB" id="A0A4R1SB86"/>
<dbReference type="EMBL" id="SLUN01000001">
    <property type="protein sequence ID" value="TCL76806.1"/>
    <property type="molecule type" value="Genomic_DNA"/>
</dbReference>
<dbReference type="Proteomes" id="UP000295008">
    <property type="component" value="Unassembled WGS sequence"/>
</dbReference>
<evidence type="ECO:0000313" key="1">
    <source>
        <dbReference type="EMBL" id="TCL76806.1"/>
    </source>
</evidence>
<evidence type="ECO:0000313" key="2">
    <source>
        <dbReference type="Proteomes" id="UP000295008"/>
    </source>
</evidence>
<organism evidence="1 2">
    <name type="scientific">Hydrogenispora ethanolica</name>
    <dbReference type="NCBI Taxonomy" id="1082276"/>
    <lineage>
        <taxon>Bacteria</taxon>
        <taxon>Bacillati</taxon>
        <taxon>Bacillota</taxon>
        <taxon>Hydrogenispora</taxon>
    </lineage>
</organism>
<reference evidence="1 2" key="1">
    <citation type="submission" date="2019-03" db="EMBL/GenBank/DDBJ databases">
        <title>Genomic Encyclopedia of Type Strains, Phase IV (KMG-IV): sequencing the most valuable type-strain genomes for metagenomic binning, comparative biology and taxonomic classification.</title>
        <authorList>
            <person name="Goeker M."/>
        </authorList>
    </citation>
    <scope>NUCLEOTIDE SEQUENCE [LARGE SCALE GENOMIC DNA]</scope>
    <source>
        <strain evidence="1 2">LX-B</strain>
    </source>
</reference>
<protein>
    <submittedName>
        <fullName evidence="1">Uncharacterized protein</fullName>
    </submittedName>
</protein>
<dbReference type="RefSeq" id="WP_132012208.1">
    <property type="nucleotide sequence ID" value="NZ_SLUN01000001.1"/>
</dbReference>
<sequence>MSNISFSKKYPYDGMNEEYYLIVQENADSVIFELCQKSALACDFNNSRFEGVFQGKDSMEKEQFALEKVLSDKQVVSQLTINLQELFQSMTTFCIYKNIKKELVPPIRASVSRDSDTMERSNYRISDGEVPLAYLYFHEQPSEYLIICHIPVVPENYDQERSHFNAVSEYIMEKFPDYKGKLNIIDAKRKLLCEIDPNESLSAIEAQLDLLSLMVFRIIETIPEPKKYFADFEDFRKTFDQTSVLTVKSMDKCLKEMTGIKKLIRTLQEEYYEKKDKL</sequence>
<comment type="caution">
    <text evidence="1">The sequence shown here is derived from an EMBL/GenBank/DDBJ whole genome shotgun (WGS) entry which is preliminary data.</text>
</comment>
<proteinExistence type="predicted"/>
<accession>A0A4R1SB86</accession>
<name>A0A4R1SB86_HYDET</name>
<keyword evidence="2" id="KW-1185">Reference proteome</keyword>